<organism evidence="12">
    <name type="scientific">Cyberlindnera fabianii</name>
    <name type="common">Yeast</name>
    <name type="synonym">Hansenula fabianii</name>
    <dbReference type="NCBI Taxonomy" id="36022"/>
    <lineage>
        <taxon>Eukaryota</taxon>
        <taxon>Fungi</taxon>
        <taxon>Dikarya</taxon>
        <taxon>Ascomycota</taxon>
        <taxon>Saccharomycotina</taxon>
        <taxon>Saccharomycetes</taxon>
        <taxon>Phaffomycetales</taxon>
        <taxon>Phaffomycetaceae</taxon>
        <taxon>Cyberlindnera</taxon>
    </lineage>
</organism>
<dbReference type="PANTHER" id="PTHR21072">
    <property type="entry name" value="GPI TRANSAMIDASE COMPONENT PIG-S"/>
    <property type="match status" value="1"/>
</dbReference>
<feature type="region of interest" description="Disordered" evidence="10">
    <location>
        <begin position="1"/>
        <end position="31"/>
    </location>
</feature>
<evidence type="ECO:0000256" key="2">
    <source>
        <dbReference type="ARBA" id="ARBA00004687"/>
    </source>
</evidence>
<comment type="subcellular location">
    <subcellularLocation>
        <location evidence="1">Endoplasmic reticulum membrane</location>
        <topology evidence="1">Multi-pass membrane protein</topology>
    </subcellularLocation>
</comment>
<gene>
    <name evidence="12" type="ORF">CYFA0S_03e03796g</name>
</gene>
<sequence length="522" mass="59733">MDHTPTEKSPDNRRLAALTPQEKQTKPQEILDSEPKKSLLTRQWLLGSFLFLYVIIGVPCWFVLTEIYRAPLPSNFITALYQNQNIDIKIQNDIYLRVGDSLKFPDLPEATQIQIDSEIQKLINDPISPLTIQWNASVKLEDEIPKDSYILDLELGQSEGIAMDGIDKIATLIYRLESVKNNDLPFFVTQTVLQHVFKTELELFKSTYERSINAIAYSPNVHLSFKLLTGDGNPMAWEIGKALDDYFTPLVEELKSFVNFTIDTEIKYYTELNLPEGSHQIKTSDLSTLLDFSEWDISSNQFSYPTLNFVVYFPSEKQAPLNIHKDLTRQSPMAQNAFLIPQWGSIILHENPLQENSLLTAEYLNPLLEIFTSELFTLLGLPKDPKTPRIRIDAIKKYTIISNLNRAVDSLQSLLKLSESLPNISIPKTVLNNVKKSLEARERAVEKINKHKDFNGALVDSIEAMSSAEEAFFDPEMVQQTFFPQEHKVAVYMPLIGPLSLIMILGTIRVLKEYKIYRKKRD</sequence>
<dbReference type="PANTHER" id="PTHR21072:SF13">
    <property type="entry name" value="GPI TRANSAMIDASE COMPONENT PIG-S"/>
    <property type="match status" value="1"/>
</dbReference>
<dbReference type="OrthoDB" id="28748at2759"/>
<keyword evidence="4" id="KW-0337">GPI-anchor biosynthesis</keyword>
<evidence type="ECO:0000256" key="8">
    <source>
        <dbReference type="ARBA" id="ARBA00023136"/>
    </source>
</evidence>
<dbReference type="EMBL" id="LK052888">
    <property type="protein sequence ID" value="CDR39477.1"/>
    <property type="molecule type" value="Genomic_DNA"/>
</dbReference>
<accession>A0A061AXQ8</accession>
<protein>
    <submittedName>
        <fullName evidence="12">CYFA0S03e03796g1_1</fullName>
    </submittedName>
</protein>
<dbReference type="AlphaFoldDB" id="A0A061AXQ8"/>
<dbReference type="GO" id="GO:0042765">
    <property type="term" value="C:GPI-anchor transamidase complex"/>
    <property type="evidence" value="ECO:0007669"/>
    <property type="project" value="InterPro"/>
</dbReference>
<evidence type="ECO:0000256" key="7">
    <source>
        <dbReference type="ARBA" id="ARBA00022989"/>
    </source>
</evidence>
<dbReference type="InterPro" id="IPR019540">
    <property type="entry name" value="PtdIno-glycan_biosynth_class_S"/>
</dbReference>
<keyword evidence="6" id="KW-0256">Endoplasmic reticulum</keyword>
<feature type="compositionally biased region" description="Basic and acidic residues" evidence="10">
    <location>
        <begin position="1"/>
        <end position="14"/>
    </location>
</feature>
<keyword evidence="9" id="KW-0325">Glycoprotein</keyword>
<evidence type="ECO:0000256" key="6">
    <source>
        <dbReference type="ARBA" id="ARBA00022824"/>
    </source>
</evidence>
<name>A0A061AXQ8_CYBFA</name>
<dbReference type="VEuPathDB" id="FungiDB:BON22_4445"/>
<dbReference type="PhylomeDB" id="A0A061AXQ8"/>
<evidence type="ECO:0000313" key="12">
    <source>
        <dbReference type="EMBL" id="CDR39477.1"/>
    </source>
</evidence>
<keyword evidence="7 11" id="KW-1133">Transmembrane helix</keyword>
<feature type="transmembrane region" description="Helical" evidence="11">
    <location>
        <begin position="44"/>
        <end position="64"/>
    </location>
</feature>
<dbReference type="UniPathway" id="UPA00196"/>
<evidence type="ECO:0000256" key="4">
    <source>
        <dbReference type="ARBA" id="ARBA00022502"/>
    </source>
</evidence>
<evidence type="ECO:0000256" key="1">
    <source>
        <dbReference type="ARBA" id="ARBA00004477"/>
    </source>
</evidence>
<keyword evidence="8 11" id="KW-0472">Membrane</keyword>
<evidence type="ECO:0000256" key="10">
    <source>
        <dbReference type="SAM" id="MobiDB-lite"/>
    </source>
</evidence>
<evidence type="ECO:0000256" key="9">
    <source>
        <dbReference type="ARBA" id="ARBA00023180"/>
    </source>
</evidence>
<evidence type="ECO:0000256" key="5">
    <source>
        <dbReference type="ARBA" id="ARBA00022692"/>
    </source>
</evidence>
<dbReference type="Pfam" id="PF10510">
    <property type="entry name" value="PIG-S"/>
    <property type="match status" value="1"/>
</dbReference>
<keyword evidence="5 11" id="KW-0812">Transmembrane</keyword>
<reference evidence="12" key="1">
    <citation type="journal article" date="2014" name="Genome Announc.">
        <title>Genome sequence of the yeast Cyberlindnera fabianii (Hansenula fabianii).</title>
        <authorList>
            <person name="Freel K.C."/>
            <person name="Sarilar V."/>
            <person name="Neuveglise C."/>
            <person name="Devillers H."/>
            <person name="Friedrich A."/>
            <person name="Schacherer J."/>
        </authorList>
    </citation>
    <scope>NUCLEOTIDE SEQUENCE</scope>
    <source>
        <strain evidence="12">YJS4271</strain>
    </source>
</reference>
<evidence type="ECO:0000256" key="3">
    <source>
        <dbReference type="ARBA" id="ARBA00005316"/>
    </source>
</evidence>
<feature type="transmembrane region" description="Helical" evidence="11">
    <location>
        <begin position="489"/>
        <end position="511"/>
    </location>
</feature>
<evidence type="ECO:0000256" key="11">
    <source>
        <dbReference type="SAM" id="Phobius"/>
    </source>
</evidence>
<dbReference type="GO" id="GO:0006506">
    <property type="term" value="P:GPI anchor biosynthetic process"/>
    <property type="evidence" value="ECO:0007669"/>
    <property type="project" value="UniProtKB-UniPathway"/>
</dbReference>
<comment type="pathway">
    <text evidence="2">Glycolipid biosynthesis; glycosylphosphatidylinositol-anchor biosynthesis.</text>
</comment>
<proteinExistence type="inferred from homology"/>
<comment type="similarity">
    <text evidence="3">Belongs to the PIGS family.</text>
</comment>
<dbReference type="GO" id="GO:0016255">
    <property type="term" value="P:attachment of GPI anchor to protein"/>
    <property type="evidence" value="ECO:0007669"/>
    <property type="project" value="InterPro"/>
</dbReference>